<keyword evidence="2" id="KW-1185">Reference proteome</keyword>
<accession>A0ABT5Y1I7</accession>
<dbReference type="Proteomes" id="UP001221366">
    <property type="component" value="Unassembled WGS sequence"/>
</dbReference>
<comment type="caution">
    <text evidence="1">The sequence shown here is derived from an EMBL/GenBank/DDBJ whole genome shotgun (WGS) entry which is preliminary data.</text>
</comment>
<evidence type="ECO:0000313" key="2">
    <source>
        <dbReference type="Proteomes" id="UP001221366"/>
    </source>
</evidence>
<protein>
    <submittedName>
        <fullName evidence="1">Uncharacterized protein</fullName>
    </submittedName>
</protein>
<dbReference type="PROSITE" id="PS51257">
    <property type="entry name" value="PROKAR_LIPOPROTEIN"/>
    <property type="match status" value="1"/>
</dbReference>
<dbReference type="RefSeq" id="WP_275616460.1">
    <property type="nucleotide sequence ID" value="NZ_JARFVB010000010.1"/>
</dbReference>
<sequence>MKKFTIILLGICVSVLSCKDKKTSEGKDGTPEASISIDTVVKKELSTEKKTATDVYFSANGSEPFWSLALSDKMIKLKTVNDSILTPPTEPSGDDQVKRYVLHTEMAKMTIEITKAECISATSGMASPYSVTVEYMKGRETEFTKLEGCGKYTTD</sequence>
<organism evidence="1 2">
    <name type="scientific">Flagellimonas yonaguniensis</name>
    <dbReference type="NCBI Taxonomy" id="3031325"/>
    <lineage>
        <taxon>Bacteria</taxon>
        <taxon>Pseudomonadati</taxon>
        <taxon>Bacteroidota</taxon>
        <taxon>Flavobacteriia</taxon>
        <taxon>Flavobacteriales</taxon>
        <taxon>Flavobacteriaceae</taxon>
        <taxon>Flagellimonas</taxon>
    </lineage>
</organism>
<name>A0ABT5Y1I7_9FLAO</name>
<reference evidence="1 2" key="1">
    <citation type="submission" date="2023-03" db="EMBL/GenBank/DDBJ databases">
        <title>Muricauda XX sp. nov. and Muricauda XXX sp. nov., two novel species isolated from Okinawa Trough.</title>
        <authorList>
            <person name="Cao W."/>
            <person name="Deng X."/>
        </authorList>
    </citation>
    <scope>NUCLEOTIDE SEQUENCE [LARGE SCALE GENOMIC DNA]</scope>
    <source>
        <strain evidence="1 2">334s03</strain>
    </source>
</reference>
<dbReference type="EMBL" id="JARFVB010000010">
    <property type="protein sequence ID" value="MDF0717307.1"/>
    <property type="molecule type" value="Genomic_DNA"/>
</dbReference>
<gene>
    <name evidence="1" type="ORF">PY092_14175</name>
</gene>
<proteinExistence type="predicted"/>
<evidence type="ECO:0000313" key="1">
    <source>
        <dbReference type="EMBL" id="MDF0717307.1"/>
    </source>
</evidence>